<evidence type="ECO:0000313" key="3">
    <source>
        <dbReference type="Proteomes" id="UP000015354"/>
    </source>
</evidence>
<dbReference type="EMBL" id="ATMH01003624">
    <property type="protein sequence ID" value="EPY31097.1"/>
    <property type="molecule type" value="Genomic_DNA"/>
</dbReference>
<organism evidence="2 3">
    <name type="scientific">Strigomonas culicis</name>
    <dbReference type="NCBI Taxonomy" id="28005"/>
    <lineage>
        <taxon>Eukaryota</taxon>
        <taxon>Discoba</taxon>
        <taxon>Euglenozoa</taxon>
        <taxon>Kinetoplastea</taxon>
        <taxon>Metakinetoplastina</taxon>
        <taxon>Trypanosomatida</taxon>
        <taxon>Trypanosomatidae</taxon>
        <taxon>Strigomonadinae</taxon>
        <taxon>Strigomonas</taxon>
    </lineage>
</organism>
<protein>
    <submittedName>
        <fullName evidence="2">Uncharacterized protein</fullName>
    </submittedName>
</protein>
<evidence type="ECO:0000256" key="1">
    <source>
        <dbReference type="SAM" id="MobiDB-lite"/>
    </source>
</evidence>
<accession>S9UJY2</accession>
<name>S9UJY2_9TRYP</name>
<reference evidence="2 3" key="1">
    <citation type="journal article" date="2013" name="PLoS ONE">
        <title>Predicting the Proteins of Angomonas deanei, Strigomonas culicis and Their Respective Endosymbionts Reveals New Aspects of the Trypanosomatidae Family.</title>
        <authorList>
            <person name="Motta M.C."/>
            <person name="Martins A.C."/>
            <person name="de Souza S.S."/>
            <person name="Catta-Preta C.M."/>
            <person name="Silva R."/>
            <person name="Klein C.C."/>
            <person name="de Almeida L.G."/>
            <person name="de Lima Cunha O."/>
            <person name="Ciapina L.P."/>
            <person name="Brocchi M."/>
            <person name="Colabardini A.C."/>
            <person name="de Araujo Lima B."/>
            <person name="Machado C.R."/>
            <person name="de Almeida Soares C.M."/>
            <person name="Probst C.M."/>
            <person name="de Menezes C.B."/>
            <person name="Thompson C.E."/>
            <person name="Bartholomeu D.C."/>
            <person name="Gradia D.F."/>
            <person name="Pavoni D.P."/>
            <person name="Grisard E.C."/>
            <person name="Fantinatti-Garboggini F."/>
            <person name="Marchini F.K."/>
            <person name="Rodrigues-Luiz G.F."/>
            <person name="Wagner G."/>
            <person name="Goldman G.H."/>
            <person name="Fietto J.L."/>
            <person name="Elias M.C."/>
            <person name="Goldman M.H."/>
            <person name="Sagot M.F."/>
            <person name="Pereira M."/>
            <person name="Stoco P.H."/>
            <person name="de Mendonca-Neto R.P."/>
            <person name="Teixeira S.M."/>
            <person name="Maciel T.E."/>
            <person name="de Oliveira Mendes T.A."/>
            <person name="Urmenyi T.P."/>
            <person name="de Souza W."/>
            <person name="Schenkman S."/>
            <person name="de Vasconcelos A.T."/>
        </authorList>
    </citation>
    <scope>NUCLEOTIDE SEQUENCE [LARGE SCALE GENOMIC DNA]</scope>
</reference>
<dbReference type="AlphaFoldDB" id="S9UJY2"/>
<dbReference type="Proteomes" id="UP000015354">
    <property type="component" value="Unassembled WGS sequence"/>
</dbReference>
<evidence type="ECO:0000313" key="2">
    <source>
        <dbReference type="EMBL" id="EPY31097.1"/>
    </source>
</evidence>
<proteinExistence type="predicted"/>
<keyword evidence="3" id="KW-1185">Reference proteome</keyword>
<gene>
    <name evidence="2" type="ORF">STCU_03624</name>
</gene>
<sequence>MKRLLSFQVGLREAPNAGLLFRTPVPARSPALVLTPASSTAAPAPAIAFQRRGLRNLHMYPKARHKSLVKDTTRFARNWWLTAGNNHELVEEWGHEREATENFGVLRDDSRNDRYILSTNRLADLPANERLNALTQIMEQRWKVKDNNRGFDKAKLLLEALECFSEMRRLQQVAVFDALPQPDQDTFLQYVEGCGRFAQACSHSHPEATAVLIRVAQICDDMRCIDKRDEMLHMAEVATRRMGRAYAFARPHEGARLNPPTLSDVANEHRLKDEAKMAARFRNNPSVLEKRERQQKIYYTRGKFQRMTEMNTHDVHRRMLSEPARPERDSWSSS</sequence>
<dbReference type="OrthoDB" id="275703at2759"/>
<comment type="caution">
    <text evidence="2">The sequence shown here is derived from an EMBL/GenBank/DDBJ whole genome shotgun (WGS) entry which is preliminary data.</text>
</comment>
<feature type="region of interest" description="Disordered" evidence="1">
    <location>
        <begin position="312"/>
        <end position="334"/>
    </location>
</feature>